<gene>
    <name evidence="2" type="ORF">NA56DRAFT_704387</name>
</gene>
<accession>A0A2J6Q2U4</accession>
<organism evidence="2 3">
    <name type="scientific">Hyaloscypha hepaticicola</name>
    <dbReference type="NCBI Taxonomy" id="2082293"/>
    <lineage>
        <taxon>Eukaryota</taxon>
        <taxon>Fungi</taxon>
        <taxon>Dikarya</taxon>
        <taxon>Ascomycota</taxon>
        <taxon>Pezizomycotina</taxon>
        <taxon>Leotiomycetes</taxon>
        <taxon>Helotiales</taxon>
        <taxon>Hyaloscyphaceae</taxon>
        <taxon>Hyaloscypha</taxon>
    </lineage>
</organism>
<name>A0A2J6Q2U4_9HELO</name>
<protein>
    <submittedName>
        <fullName evidence="2">Uncharacterized protein</fullName>
    </submittedName>
</protein>
<feature type="compositionally biased region" description="Basic and acidic residues" evidence="1">
    <location>
        <begin position="87"/>
        <end position="106"/>
    </location>
</feature>
<evidence type="ECO:0000256" key="1">
    <source>
        <dbReference type="SAM" id="MobiDB-lite"/>
    </source>
</evidence>
<dbReference type="Proteomes" id="UP000235672">
    <property type="component" value="Unassembled WGS sequence"/>
</dbReference>
<evidence type="ECO:0000313" key="3">
    <source>
        <dbReference type="Proteomes" id="UP000235672"/>
    </source>
</evidence>
<feature type="region of interest" description="Disordered" evidence="1">
    <location>
        <begin position="78"/>
        <end position="157"/>
    </location>
</feature>
<feature type="compositionally biased region" description="Low complexity" evidence="1">
    <location>
        <begin position="254"/>
        <end position="264"/>
    </location>
</feature>
<dbReference type="EMBL" id="KZ613484">
    <property type="protein sequence ID" value="PMD20583.1"/>
    <property type="molecule type" value="Genomic_DNA"/>
</dbReference>
<keyword evidence="3" id="KW-1185">Reference proteome</keyword>
<sequence>MATGHQYPPRVSSRFPPGIYVNVQVGVACSKGDRTHTASVNYATRSMRDRLYRQQQEEQWRLLDLQQRSENQMPAYEHYSIRHSRPHHESRERQLTVRTREQHERGSSAPPALSDRFQPISPNSPIGPVYPRDPPLGITHTHSMPQSGIERPLPPLPSRFRLGEDELPWSTEPWYQPQSPGFASPTVVGIQHEDRRGEDPQRVRELEALHAAMMTVDSIPHDGWEPWTWDSVGEMPRGPRSLGWAVSRDDSTLSPVSPSGASVLPSPPPPYVVSQWEQSLRRSNSMRPMSSG</sequence>
<evidence type="ECO:0000313" key="2">
    <source>
        <dbReference type="EMBL" id="PMD20583.1"/>
    </source>
</evidence>
<feature type="region of interest" description="Disordered" evidence="1">
    <location>
        <begin position="244"/>
        <end position="292"/>
    </location>
</feature>
<dbReference type="AlphaFoldDB" id="A0A2J6Q2U4"/>
<reference evidence="2 3" key="1">
    <citation type="submission" date="2016-05" db="EMBL/GenBank/DDBJ databases">
        <title>A degradative enzymes factory behind the ericoid mycorrhizal symbiosis.</title>
        <authorList>
            <consortium name="DOE Joint Genome Institute"/>
            <person name="Martino E."/>
            <person name="Morin E."/>
            <person name="Grelet G."/>
            <person name="Kuo A."/>
            <person name="Kohler A."/>
            <person name="Daghino S."/>
            <person name="Barry K."/>
            <person name="Choi C."/>
            <person name="Cichocki N."/>
            <person name="Clum A."/>
            <person name="Copeland A."/>
            <person name="Hainaut M."/>
            <person name="Haridas S."/>
            <person name="Labutti K."/>
            <person name="Lindquist E."/>
            <person name="Lipzen A."/>
            <person name="Khouja H.-R."/>
            <person name="Murat C."/>
            <person name="Ohm R."/>
            <person name="Olson A."/>
            <person name="Spatafora J."/>
            <person name="Veneault-Fourrey C."/>
            <person name="Henrissat B."/>
            <person name="Grigoriev I."/>
            <person name="Martin F."/>
            <person name="Perotto S."/>
        </authorList>
    </citation>
    <scope>NUCLEOTIDE SEQUENCE [LARGE SCALE GENOMIC DNA]</scope>
    <source>
        <strain evidence="2 3">UAMH 7357</strain>
    </source>
</reference>
<feature type="compositionally biased region" description="Polar residues" evidence="1">
    <location>
        <begin position="275"/>
        <end position="292"/>
    </location>
</feature>
<proteinExistence type="predicted"/>
<dbReference type="OrthoDB" id="5207413at2759"/>